<evidence type="ECO:0000256" key="1">
    <source>
        <dbReference type="SAM" id="MobiDB-lite"/>
    </source>
</evidence>
<gene>
    <name evidence="2" type="ORF">K8V65_05665</name>
</gene>
<proteinExistence type="predicted"/>
<name>A0A921HNU9_9FIRM</name>
<evidence type="ECO:0000313" key="2">
    <source>
        <dbReference type="EMBL" id="HJF85127.1"/>
    </source>
</evidence>
<dbReference type="RefSeq" id="WP_303691152.1">
    <property type="nucleotide sequence ID" value="NZ_CAKMHU010000014.1"/>
</dbReference>
<accession>A0A921HNU9</accession>
<organism evidence="2 3">
    <name type="scientific">Megamonas hypermegale</name>
    <dbReference type="NCBI Taxonomy" id="158847"/>
    <lineage>
        <taxon>Bacteria</taxon>
        <taxon>Bacillati</taxon>
        <taxon>Bacillota</taxon>
        <taxon>Negativicutes</taxon>
        <taxon>Selenomonadales</taxon>
        <taxon>Selenomonadaceae</taxon>
        <taxon>Megamonas</taxon>
    </lineage>
</organism>
<comment type="caution">
    <text evidence="2">The sequence shown here is derived from an EMBL/GenBank/DDBJ whole genome shotgun (WGS) entry which is preliminary data.</text>
</comment>
<feature type="compositionally biased region" description="Polar residues" evidence="1">
    <location>
        <begin position="14"/>
        <end position="27"/>
    </location>
</feature>
<dbReference type="Proteomes" id="UP000780768">
    <property type="component" value="Unassembled WGS sequence"/>
</dbReference>
<dbReference type="EMBL" id="DYVR01000155">
    <property type="protein sequence ID" value="HJF85127.1"/>
    <property type="molecule type" value="Genomic_DNA"/>
</dbReference>
<dbReference type="AlphaFoldDB" id="A0A921HNU9"/>
<sequence>MQEKDTDKNKTAQEETAYSSDEQTFTETIKKMPHKKIYKDLRKDK</sequence>
<reference evidence="2" key="1">
    <citation type="journal article" date="2021" name="PeerJ">
        <title>Extensive microbial diversity within the chicken gut microbiome revealed by metagenomics and culture.</title>
        <authorList>
            <person name="Gilroy R."/>
            <person name="Ravi A."/>
            <person name="Getino M."/>
            <person name="Pursley I."/>
            <person name="Horton D.L."/>
            <person name="Alikhan N.F."/>
            <person name="Baker D."/>
            <person name="Gharbi K."/>
            <person name="Hall N."/>
            <person name="Watson M."/>
            <person name="Adriaenssens E.M."/>
            <person name="Foster-Nyarko E."/>
            <person name="Jarju S."/>
            <person name="Secka A."/>
            <person name="Antonio M."/>
            <person name="Oren A."/>
            <person name="Chaudhuri R.R."/>
            <person name="La Ragione R."/>
            <person name="Hildebrand F."/>
            <person name="Pallen M.J."/>
        </authorList>
    </citation>
    <scope>NUCLEOTIDE SEQUENCE</scope>
    <source>
        <strain evidence="2">7318</strain>
    </source>
</reference>
<reference evidence="2" key="2">
    <citation type="submission" date="2021-09" db="EMBL/GenBank/DDBJ databases">
        <authorList>
            <person name="Gilroy R."/>
        </authorList>
    </citation>
    <scope>NUCLEOTIDE SEQUENCE</scope>
    <source>
        <strain evidence="2">7318</strain>
    </source>
</reference>
<feature type="region of interest" description="Disordered" evidence="1">
    <location>
        <begin position="1"/>
        <end position="27"/>
    </location>
</feature>
<evidence type="ECO:0000313" key="3">
    <source>
        <dbReference type="Proteomes" id="UP000780768"/>
    </source>
</evidence>
<feature type="compositionally biased region" description="Basic and acidic residues" evidence="1">
    <location>
        <begin position="1"/>
        <end position="13"/>
    </location>
</feature>
<protein>
    <submittedName>
        <fullName evidence="2">Uncharacterized protein</fullName>
    </submittedName>
</protein>